<evidence type="ECO:0000313" key="3">
    <source>
        <dbReference type="Proteomes" id="UP000516260"/>
    </source>
</evidence>
<evidence type="ECO:0000256" key="1">
    <source>
        <dbReference type="SAM" id="MobiDB-lite"/>
    </source>
</evidence>
<comment type="caution">
    <text evidence="2">The sequence shown here is derived from an EMBL/GenBank/DDBJ whole genome shotgun (WGS) entry which is preliminary data.</text>
</comment>
<proteinExistence type="predicted"/>
<feature type="compositionally biased region" description="Polar residues" evidence="1">
    <location>
        <begin position="106"/>
        <end position="115"/>
    </location>
</feature>
<gene>
    <name evidence="2" type="ORF">fugu_005743</name>
</gene>
<reference evidence="2 3" key="1">
    <citation type="submission" date="2019-04" db="EMBL/GenBank/DDBJ databases">
        <title>The sequence and de novo assembly of Takifugu bimaculatus genome using PacBio and Hi-C technologies.</title>
        <authorList>
            <person name="Xu P."/>
            <person name="Liu B."/>
            <person name="Zhou Z."/>
        </authorList>
    </citation>
    <scope>NUCLEOTIDE SEQUENCE [LARGE SCALE GENOMIC DNA]</scope>
    <source>
        <strain evidence="2">TB-2018</strain>
        <tissue evidence="2">Muscle</tissue>
    </source>
</reference>
<name>A0A4Z2B595_9TELE</name>
<keyword evidence="3" id="KW-1185">Reference proteome</keyword>
<feature type="compositionally biased region" description="Low complexity" evidence="1">
    <location>
        <begin position="93"/>
        <end position="105"/>
    </location>
</feature>
<protein>
    <submittedName>
        <fullName evidence="2">Uncharacterized protein</fullName>
    </submittedName>
</protein>
<accession>A0A4Z2B595</accession>
<feature type="region of interest" description="Disordered" evidence="1">
    <location>
        <begin position="93"/>
        <end position="121"/>
    </location>
</feature>
<organism evidence="2 3">
    <name type="scientific">Takifugu bimaculatus</name>
    <dbReference type="NCBI Taxonomy" id="433685"/>
    <lineage>
        <taxon>Eukaryota</taxon>
        <taxon>Metazoa</taxon>
        <taxon>Chordata</taxon>
        <taxon>Craniata</taxon>
        <taxon>Vertebrata</taxon>
        <taxon>Euteleostomi</taxon>
        <taxon>Actinopterygii</taxon>
        <taxon>Neopterygii</taxon>
        <taxon>Teleostei</taxon>
        <taxon>Neoteleostei</taxon>
        <taxon>Acanthomorphata</taxon>
        <taxon>Eupercaria</taxon>
        <taxon>Tetraodontiformes</taxon>
        <taxon>Tetradontoidea</taxon>
        <taxon>Tetraodontidae</taxon>
        <taxon>Takifugu</taxon>
    </lineage>
</organism>
<dbReference type="AlphaFoldDB" id="A0A4Z2B595"/>
<evidence type="ECO:0000313" key="2">
    <source>
        <dbReference type="EMBL" id="TNM87522.1"/>
    </source>
</evidence>
<dbReference type="EMBL" id="SWLE01000019">
    <property type="protein sequence ID" value="TNM87522.1"/>
    <property type="molecule type" value="Genomic_DNA"/>
</dbReference>
<dbReference type="Proteomes" id="UP000516260">
    <property type="component" value="Chromosome 6"/>
</dbReference>
<sequence length="121" mass="13412">MDLFPIFYPYLVVFLHQMPLKPKFTLTSQLRATNMPVYQGFPSTTPLKISELFCFCPQFGAHVHRDVRITISASSCTSLWPFKQSIQIHHCSGRSGSGTRSMRSTAARSLQNSNGGTSGAV</sequence>